<accession>A0ABV7N941</accession>
<comment type="caution">
    <text evidence="2">The sequence shown here is derived from an EMBL/GenBank/DDBJ whole genome shotgun (WGS) entry which is preliminary data.</text>
</comment>
<sequence length="248" mass="26924">MKKYLLSGGFAAVLMLGACGGGESAEESTEETADEETTEETTEEADTVAESTEESTEEETTEEETAGSTEATEQAEAEGKEEIASEVDADTDVVEEVSEDNAAMHTVVDETLELDTVNLTVEEAIITNVETNQMDAAMITSRDVEAGQVVEVLAIKYTLENTTDDPRTFFIDQSEIVTSTGQQLSPEMLLSEGLTPNMQGAVSSTGTVLYLLDDGTGESVEWVDVLLPMVADRDFNMYTDEQKYRIEF</sequence>
<feature type="region of interest" description="Disordered" evidence="1">
    <location>
        <begin position="21"/>
        <end position="90"/>
    </location>
</feature>
<proteinExistence type="predicted"/>
<reference evidence="3" key="1">
    <citation type="journal article" date="2019" name="Int. J. Syst. Evol. Microbiol.">
        <title>The Global Catalogue of Microorganisms (GCM) 10K type strain sequencing project: providing services to taxonomists for standard genome sequencing and annotation.</title>
        <authorList>
            <consortium name="The Broad Institute Genomics Platform"/>
            <consortium name="The Broad Institute Genome Sequencing Center for Infectious Disease"/>
            <person name="Wu L."/>
            <person name="Ma J."/>
        </authorList>
    </citation>
    <scope>NUCLEOTIDE SEQUENCE [LARGE SCALE GENOMIC DNA]</scope>
    <source>
        <strain evidence="3">CCM 7756</strain>
    </source>
</reference>
<dbReference type="Proteomes" id="UP001595637">
    <property type="component" value="Unassembled WGS sequence"/>
</dbReference>
<keyword evidence="3" id="KW-1185">Reference proteome</keyword>
<dbReference type="EMBL" id="JBHRVQ010000001">
    <property type="protein sequence ID" value="MFC3389388.1"/>
    <property type="molecule type" value="Genomic_DNA"/>
</dbReference>
<feature type="compositionally biased region" description="Acidic residues" evidence="1">
    <location>
        <begin position="24"/>
        <end position="65"/>
    </location>
</feature>
<evidence type="ECO:0008006" key="4">
    <source>
        <dbReference type="Google" id="ProtNLM"/>
    </source>
</evidence>
<evidence type="ECO:0000313" key="2">
    <source>
        <dbReference type="EMBL" id="MFC3389388.1"/>
    </source>
</evidence>
<dbReference type="RefSeq" id="WP_380656467.1">
    <property type="nucleotide sequence ID" value="NZ_JBHRVQ010000001.1"/>
</dbReference>
<dbReference type="PROSITE" id="PS51257">
    <property type="entry name" value="PROKAR_LIPOPROTEIN"/>
    <property type="match status" value="1"/>
</dbReference>
<name>A0ABV7N941_9STAP</name>
<evidence type="ECO:0000256" key="1">
    <source>
        <dbReference type="SAM" id="MobiDB-lite"/>
    </source>
</evidence>
<evidence type="ECO:0000313" key="3">
    <source>
        <dbReference type="Proteomes" id="UP001595637"/>
    </source>
</evidence>
<organism evidence="2 3">
    <name type="scientific">Salinicoccus sesuvii</name>
    <dbReference type="NCBI Taxonomy" id="868281"/>
    <lineage>
        <taxon>Bacteria</taxon>
        <taxon>Bacillati</taxon>
        <taxon>Bacillota</taxon>
        <taxon>Bacilli</taxon>
        <taxon>Bacillales</taxon>
        <taxon>Staphylococcaceae</taxon>
        <taxon>Salinicoccus</taxon>
    </lineage>
</organism>
<gene>
    <name evidence="2" type="ORF">ACFOEO_12425</name>
</gene>
<protein>
    <recommendedName>
        <fullName evidence="4">DUF4352 domain-containing protein</fullName>
    </recommendedName>
</protein>